<dbReference type="EMBL" id="LAHO01000002">
    <property type="protein sequence ID" value="KKO46963.1"/>
    <property type="molecule type" value="Genomic_DNA"/>
</dbReference>
<comment type="caution">
    <text evidence="4">The sequence shown here is derived from an EMBL/GenBank/DDBJ whole genome shotgun (WGS) entry which is preliminary data.</text>
</comment>
<reference evidence="4 5" key="1">
    <citation type="submission" date="2015-03" db="EMBL/GenBank/DDBJ databases">
        <title>Draft genome sequences of two protease-producing strains of Arsukibacterium isolated from two cold and alkaline environments.</title>
        <authorList>
            <person name="Lylloff J.E."/>
            <person name="Skov L.B."/>
            <person name="Jepsen M."/>
            <person name="Hallin P.F."/>
            <person name="Sorensen S.J."/>
            <person name="Stougaard P."/>
            <person name="Glaring M.A."/>
        </authorList>
    </citation>
    <scope>NUCLEOTIDE SEQUENCE [LARGE SCALE GENOMIC DNA]</scope>
    <source>
        <strain evidence="4 5">GCM72</strain>
    </source>
</reference>
<dbReference type="PANTHER" id="PTHR43284:SF1">
    <property type="entry name" value="ASPARAGINE SYNTHETASE"/>
    <property type="match status" value="1"/>
</dbReference>
<dbReference type="Gene3D" id="3.60.20.10">
    <property type="entry name" value="Glutamine Phosphoribosylpyrophosphate, subunit 1, domain 1"/>
    <property type="match status" value="1"/>
</dbReference>
<name>A0A0M2VCW7_9GAMM</name>
<dbReference type="EC" id="6.3.5.4" evidence="2"/>
<sequence>MLPHNNELYKVNVDLAGSFGQISTANDIWLYGHVYSGENKLSVTALKAALHSAIAANGLAAFLASLNGYFSVILRYQQQLFCFSDKVRSRPLYYVLQAQQLHVSDQPAKLAKSQGCQLSADPLVQQEFLHTGFVTGSDTLLAGLKQLQAAELLQLNLITGQLITQYYYCFIPRNHVEAEANIAVWQARLDAVVRQVVARLISYANGRQIVIPLSGGYDSRALALYLKQAGYSNVLCFTFGRSGSAEVKLSKKIASELGFSWHCVRYQRHTWARLQQNPQFSAYLNFVHGLVSVPNIQVFPAIQQLLAQKLIAADAVIAPGHTAAFFSGDLHSNGEVVHGKGLAQSQQAVISKHYQNNRGPLSAALQQKIDKQIAEIHLMAAQQGIKNLNSVAEAWNYRERQSKFIINSNRYYDFFQLDWWMPFWDGDFMAFWQQVPYNLRRKKNLWINFVELSMCRYSGNTTPYGHASIKKYPWLTRMYSWFNYFLDDNKLYALVPFSRWLAFKLRLSQRSGTLFGTLAEYCIAQCKQEFGIKKNK</sequence>
<proteinExistence type="predicted"/>
<dbReference type="Gene3D" id="3.40.50.620">
    <property type="entry name" value="HUPs"/>
    <property type="match status" value="1"/>
</dbReference>
<accession>A0A0M2VCW7</accession>
<dbReference type="InterPro" id="IPR014729">
    <property type="entry name" value="Rossmann-like_a/b/a_fold"/>
</dbReference>
<dbReference type="OrthoDB" id="4897717at2"/>
<evidence type="ECO:0000256" key="3">
    <source>
        <dbReference type="ARBA" id="ARBA00048741"/>
    </source>
</evidence>
<evidence type="ECO:0000313" key="5">
    <source>
        <dbReference type="Proteomes" id="UP000034228"/>
    </source>
</evidence>
<dbReference type="SUPFAM" id="SSF52402">
    <property type="entry name" value="Adenine nucleotide alpha hydrolases-like"/>
    <property type="match status" value="1"/>
</dbReference>
<gene>
    <name evidence="4" type="ORF">WG68_03245</name>
</gene>
<dbReference type="PANTHER" id="PTHR43284">
    <property type="entry name" value="ASPARAGINE SYNTHETASE (GLUTAMINE-HYDROLYZING)"/>
    <property type="match status" value="1"/>
</dbReference>
<comment type="pathway">
    <text evidence="1">Amino-acid biosynthesis; L-asparagine biosynthesis; L-asparagine from L-aspartate (L-Gln route): step 1/1.</text>
</comment>
<dbReference type="AlphaFoldDB" id="A0A0M2VCW7"/>
<keyword evidence="5" id="KW-1185">Reference proteome</keyword>
<dbReference type="STRING" id="336831.WG68_03245"/>
<protein>
    <recommendedName>
        <fullName evidence="2">asparagine synthase (glutamine-hydrolyzing)</fullName>
        <ecNumber evidence="2">6.3.5.4</ecNumber>
    </recommendedName>
</protein>
<organism evidence="4 5">
    <name type="scientific">Arsukibacterium ikkense</name>
    <dbReference type="NCBI Taxonomy" id="336831"/>
    <lineage>
        <taxon>Bacteria</taxon>
        <taxon>Pseudomonadati</taxon>
        <taxon>Pseudomonadota</taxon>
        <taxon>Gammaproteobacteria</taxon>
        <taxon>Chromatiales</taxon>
        <taxon>Chromatiaceae</taxon>
        <taxon>Arsukibacterium</taxon>
    </lineage>
</organism>
<dbReference type="SUPFAM" id="SSF56235">
    <property type="entry name" value="N-terminal nucleophile aminohydrolases (Ntn hydrolases)"/>
    <property type="match status" value="1"/>
</dbReference>
<evidence type="ECO:0000256" key="1">
    <source>
        <dbReference type="ARBA" id="ARBA00005187"/>
    </source>
</evidence>
<evidence type="ECO:0000313" key="4">
    <source>
        <dbReference type="EMBL" id="KKO46963.1"/>
    </source>
</evidence>
<dbReference type="InterPro" id="IPR029055">
    <property type="entry name" value="Ntn_hydrolases_N"/>
</dbReference>
<dbReference type="InterPro" id="IPR051786">
    <property type="entry name" value="ASN_synthetase/amidase"/>
</dbReference>
<dbReference type="GO" id="GO:0004066">
    <property type="term" value="F:asparagine synthase (glutamine-hydrolyzing) activity"/>
    <property type="evidence" value="ECO:0007669"/>
    <property type="project" value="UniProtKB-EC"/>
</dbReference>
<comment type="catalytic activity">
    <reaction evidence="3">
        <text>L-aspartate + L-glutamine + ATP + H2O = L-asparagine + L-glutamate + AMP + diphosphate + H(+)</text>
        <dbReference type="Rhea" id="RHEA:12228"/>
        <dbReference type="ChEBI" id="CHEBI:15377"/>
        <dbReference type="ChEBI" id="CHEBI:15378"/>
        <dbReference type="ChEBI" id="CHEBI:29985"/>
        <dbReference type="ChEBI" id="CHEBI:29991"/>
        <dbReference type="ChEBI" id="CHEBI:30616"/>
        <dbReference type="ChEBI" id="CHEBI:33019"/>
        <dbReference type="ChEBI" id="CHEBI:58048"/>
        <dbReference type="ChEBI" id="CHEBI:58359"/>
        <dbReference type="ChEBI" id="CHEBI:456215"/>
        <dbReference type="EC" id="6.3.5.4"/>
    </reaction>
</comment>
<evidence type="ECO:0000256" key="2">
    <source>
        <dbReference type="ARBA" id="ARBA00012737"/>
    </source>
</evidence>
<dbReference type="RefSeq" id="WP_046556211.1">
    <property type="nucleotide sequence ID" value="NZ_LAHO01000002.1"/>
</dbReference>
<dbReference type="Proteomes" id="UP000034228">
    <property type="component" value="Unassembled WGS sequence"/>
</dbReference>